<proteinExistence type="predicted"/>
<reference evidence="4" key="1">
    <citation type="submission" date="2022-08" db="EMBL/GenBank/DDBJ databases">
        <authorList>
            <person name="Zhang D."/>
        </authorList>
    </citation>
    <scope>NUCLEOTIDE SEQUENCE</scope>
    <source>
        <strain evidence="4">XJ19-11</strain>
    </source>
</reference>
<evidence type="ECO:0000259" key="3">
    <source>
        <dbReference type="PROSITE" id="PS50268"/>
    </source>
</evidence>
<dbReference type="PANTHER" id="PTHR24026:SF126">
    <property type="entry name" value="PROTOCADHERIN FAT 4"/>
    <property type="match status" value="1"/>
</dbReference>
<dbReference type="Pfam" id="PF00028">
    <property type="entry name" value="Cadherin"/>
    <property type="match status" value="1"/>
</dbReference>
<dbReference type="AlphaFoldDB" id="A0A9X2P3U8"/>
<gene>
    <name evidence="4" type="ORF">NU887_01010</name>
</gene>
<dbReference type="EMBL" id="JANSUY010000001">
    <property type="protein sequence ID" value="MCR9013588.1"/>
    <property type="molecule type" value="Genomic_DNA"/>
</dbReference>
<name>A0A9X2P3U8_9BACT</name>
<protein>
    <submittedName>
        <fullName evidence="4">Cadherin repeat domain-containing protein</fullName>
    </submittedName>
</protein>
<dbReference type="InterPro" id="IPR002126">
    <property type="entry name" value="Cadherin-like_dom"/>
</dbReference>
<dbReference type="GO" id="GO:0007156">
    <property type="term" value="P:homophilic cell adhesion via plasma membrane adhesion molecules"/>
    <property type="evidence" value="ECO:0007669"/>
    <property type="project" value="InterPro"/>
</dbReference>
<dbReference type="PROSITE" id="PS51257">
    <property type="entry name" value="PROKAR_LIPOPROTEIN"/>
    <property type="match status" value="1"/>
</dbReference>
<dbReference type="Proteomes" id="UP001142175">
    <property type="component" value="Unassembled WGS sequence"/>
</dbReference>
<dbReference type="InterPro" id="IPR015919">
    <property type="entry name" value="Cadherin-like_sf"/>
</dbReference>
<evidence type="ECO:0000256" key="1">
    <source>
        <dbReference type="ARBA" id="ARBA00022692"/>
    </source>
</evidence>
<evidence type="ECO:0000313" key="4">
    <source>
        <dbReference type="EMBL" id="MCR9013588.1"/>
    </source>
</evidence>
<dbReference type="SUPFAM" id="SSF49313">
    <property type="entry name" value="Cadherin-like"/>
    <property type="match status" value="1"/>
</dbReference>
<dbReference type="CDD" id="cd11304">
    <property type="entry name" value="Cadherin_repeat"/>
    <property type="match status" value="1"/>
</dbReference>
<organism evidence="4 5">
    <name type="scientific">Aquiflexum gelatinilyticum</name>
    <dbReference type="NCBI Taxonomy" id="2961943"/>
    <lineage>
        <taxon>Bacteria</taxon>
        <taxon>Pseudomonadati</taxon>
        <taxon>Bacteroidota</taxon>
        <taxon>Cytophagia</taxon>
        <taxon>Cytophagales</taxon>
        <taxon>Cyclobacteriaceae</taxon>
        <taxon>Aquiflexum</taxon>
    </lineage>
</organism>
<dbReference type="GO" id="GO:0005886">
    <property type="term" value="C:plasma membrane"/>
    <property type="evidence" value="ECO:0007669"/>
    <property type="project" value="UniProtKB-SubCell"/>
</dbReference>
<evidence type="ECO:0000256" key="2">
    <source>
        <dbReference type="ARBA" id="ARBA00022989"/>
    </source>
</evidence>
<dbReference type="RefSeq" id="WP_258421488.1">
    <property type="nucleotide sequence ID" value="NZ_JANAEZ010000014.1"/>
</dbReference>
<dbReference type="GO" id="GO:0005509">
    <property type="term" value="F:calcium ion binding"/>
    <property type="evidence" value="ECO:0007669"/>
    <property type="project" value="InterPro"/>
</dbReference>
<keyword evidence="2" id="KW-0472">Membrane</keyword>
<keyword evidence="1" id="KW-0812">Transmembrane</keyword>
<dbReference type="SMART" id="SM00112">
    <property type="entry name" value="CA"/>
    <property type="match status" value="1"/>
</dbReference>
<dbReference type="PROSITE" id="PS50268">
    <property type="entry name" value="CADHERIN_2"/>
    <property type="match status" value="1"/>
</dbReference>
<dbReference type="PANTHER" id="PTHR24026">
    <property type="entry name" value="FAT ATYPICAL CADHERIN-RELATED"/>
    <property type="match status" value="1"/>
</dbReference>
<keyword evidence="5" id="KW-1185">Reference proteome</keyword>
<sequence>MKKIKLITIVGILALFIGCEEEEMEPTNTPPSIAAQTFSVAENANIGTSIGTIVVSDVDNEPLTFSITAGNTDATFSLESTSGALSLAKTLDDKTTSTYSLTVQVTDGRNNAEAIMTVNVTPQVVTISTPGFPGGSFFDGRLADADYWSDQPEILSAGLGFADIVGIEVDEITEALVESIGGAWASNIGCEDAADRTFTTTRTTMEQVFIVQNPYADEFKDGAIGLDALPMVISWPVRTNTIDLSDFRITVSNGDVVIPSSAGVFPNVEINERNVIVLAGEFANKKPSTDPDARYVTKVEIVGELILVGPNGQEFNAQGLFKETFSSPYDENNGPRLVGAKLNYCDPNAAEGASIQLPVQQPGNDEYALYGDLLAQAEADGKKACRLRVLTTGGFSPNGVQGVLPTDYEKFFRVHVKGADGTTVLLEQENVDHAVQGGSLKVIGLSDLGGKEGENGVVYDDCYDEDGDNYIDIILVGDDAAMRNITHVEIPNLAGGYAAFYNPGGPGPTPYPNASYTAPGPADLEPVIMALDNPMRVSN</sequence>
<evidence type="ECO:0000313" key="5">
    <source>
        <dbReference type="Proteomes" id="UP001142175"/>
    </source>
</evidence>
<keyword evidence="2" id="KW-1133">Transmembrane helix</keyword>
<feature type="domain" description="Cadherin" evidence="3">
    <location>
        <begin position="32"/>
        <end position="132"/>
    </location>
</feature>
<comment type="caution">
    <text evidence="4">The sequence shown here is derived from an EMBL/GenBank/DDBJ whole genome shotgun (WGS) entry which is preliminary data.</text>
</comment>
<accession>A0A9X2P3U8</accession>
<dbReference type="Gene3D" id="2.60.40.60">
    <property type="entry name" value="Cadherins"/>
    <property type="match status" value="1"/>
</dbReference>